<dbReference type="InterPro" id="IPR001296">
    <property type="entry name" value="Glyco_trans_1"/>
</dbReference>
<accession>A0A176S2D8</accession>
<dbReference type="Gene3D" id="3.40.50.2000">
    <property type="entry name" value="Glycogen Phosphorylase B"/>
    <property type="match status" value="2"/>
</dbReference>
<reference evidence="3 4" key="1">
    <citation type="submission" date="2016-05" db="EMBL/GenBank/DDBJ databases">
        <title>Single-cell genome of chain-forming Candidatus Thiomargarita nelsonii and comparison to other large sulfur-oxidizing bacteria.</title>
        <authorList>
            <person name="Winkel M."/>
            <person name="Salman V."/>
            <person name="Woyke T."/>
            <person name="Schulz-Vogt H."/>
            <person name="Richter M."/>
            <person name="Flood B."/>
            <person name="Bailey J."/>
            <person name="Amann R."/>
            <person name="Mussmann M."/>
        </authorList>
    </citation>
    <scope>NUCLEOTIDE SEQUENCE [LARGE SCALE GENOMIC DNA]</scope>
    <source>
        <strain evidence="3 4">THI036</strain>
    </source>
</reference>
<dbReference type="PANTHER" id="PTHR12526">
    <property type="entry name" value="GLYCOSYLTRANSFERASE"/>
    <property type="match status" value="1"/>
</dbReference>
<evidence type="ECO:0000259" key="1">
    <source>
        <dbReference type="Pfam" id="PF00534"/>
    </source>
</evidence>
<dbReference type="Pfam" id="PF00534">
    <property type="entry name" value="Glycos_transf_1"/>
    <property type="match status" value="1"/>
</dbReference>
<keyword evidence="3" id="KW-0808">Transferase</keyword>
<keyword evidence="4" id="KW-1185">Reference proteome</keyword>
<dbReference type="PANTHER" id="PTHR12526:SF572">
    <property type="entry name" value="BLL5144 PROTEIN"/>
    <property type="match status" value="1"/>
</dbReference>
<dbReference type="GO" id="GO:1901135">
    <property type="term" value="P:carbohydrate derivative metabolic process"/>
    <property type="evidence" value="ECO:0007669"/>
    <property type="project" value="UniProtKB-ARBA"/>
</dbReference>
<name>A0A176S2D8_9GAMM</name>
<dbReference type="CDD" id="cd03822">
    <property type="entry name" value="GT4_mannosyltransferase-like"/>
    <property type="match status" value="1"/>
</dbReference>
<keyword evidence="3" id="KW-0328">Glycosyltransferase</keyword>
<protein>
    <submittedName>
        <fullName evidence="3">Glycosyl transferase group 1</fullName>
        <ecNumber evidence="3">2.4.-.-</ecNumber>
    </submittedName>
</protein>
<dbReference type="GO" id="GO:0016757">
    <property type="term" value="F:glycosyltransferase activity"/>
    <property type="evidence" value="ECO:0007669"/>
    <property type="project" value="UniProtKB-KW"/>
</dbReference>
<organism evidence="3 4">
    <name type="scientific">Candidatus Thiomargarita nelsonii</name>
    <dbReference type="NCBI Taxonomy" id="1003181"/>
    <lineage>
        <taxon>Bacteria</taxon>
        <taxon>Pseudomonadati</taxon>
        <taxon>Pseudomonadota</taxon>
        <taxon>Gammaproteobacteria</taxon>
        <taxon>Thiotrichales</taxon>
        <taxon>Thiotrichaceae</taxon>
        <taxon>Thiomargarita</taxon>
    </lineage>
</organism>
<evidence type="ECO:0000313" key="4">
    <source>
        <dbReference type="Proteomes" id="UP000076962"/>
    </source>
</evidence>
<dbReference type="EC" id="2.4.-.-" evidence="3"/>
<proteinExistence type="predicted"/>
<feature type="domain" description="Glycosyl transferase family 1" evidence="1">
    <location>
        <begin position="192"/>
        <end position="317"/>
    </location>
</feature>
<gene>
    <name evidence="3" type="ORF">THIOM_001953</name>
</gene>
<dbReference type="AlphaFoldDB" id="A0A176S2D8"/>
<dbReference type="Proteomes" id="UP000076962">
    <property type="component" value="Unassembled WGS sequence"/>
</dbReference>
<comment type="caution">
    <text evidence="3">The sequence shown here is derived from an EMBL/GenBank/DDBJ whole genome shotgun (WGS) entry which is preliminary data.</text>
</comment>
<dbReference type="SUPFAM" id="SSF53756">
    <property type="entry name" value="UDP-Glycosyltransferase/glycogen phosphorylase"/>
    <property type="match status" value="1"/>
</dbReference>
<feature type="domain" description="Glycosyltransferase subfamily 4-like N-terminal" evidence="2">
    <location>
        <begin position="75"/>
        <end position="179"/>
    </location>
</feature>
<dbReference type="EMBL" id="LUTY01001074">
    <property type="protein sequence ID" value="OAD22251.1"/>
    <property type="molecule type" value="Genomic_DNA"/>
</dbReference>
<sequence>MKSLLKKYYEGINSVAVIGNYLPRQCGIATFTTDLISALTSEAPEINSWSVVMNDQPEGYNYPDKVRFEINQNILSEYSVAAEFMNISQADIVSVQHEFGIFGGAAGSHLLKLLGELRMPIVTTLHTVLKDPQPDYREVMLRLVELSDKLIVMSHKAFKILQEGYGVQKEKIVFIHHGIPDLPFVDPNFYKEKFAVEGKKVLLTFGLLSPTKGIETVLQALPKVVQKHPDVAYIILGATHPHILKAQGEEYRIGLQQLVSKLGLSEHVIFQNRFVEQETLYEFLGVADIYITPYLDEAQITSGTLAYAMGTGKAVISTPYW</sequence>
<dbReference type="PATRIC" id="fig|1003181.4.peg.2701"/>
<dbReference type="InterPro" id="IPR028098">
    <property type="entry name" value="Glyco_trans_4-like_N"/>
</dbReference>
<evidence type="ECO:0000313" key="3">
    <source>
        <dbReference type="EMBL" id="OAD22251.1"/>
    </source>
</evidence>
<feature type="non-terminal residue" evidence="3">
    <location>
        <position position="321"/>
    </location>
</feature>
<dbReference type="Pfam" id="PF13439">
    <property type="entry name" value="Glyco_transf_4"/>
    <property type="match status" value="1"/>
</dbReference>
<evidence type="ECO:0000259" key="2">
    <source>
        <dbReference type="Pfam" id="PF13439"/>
    </source>
</evidence>